<evidence type="ECO:0000313" key="2">
    <source>
        <dbReference type="EMBL" id="QKG79530.1"/>
    </source>
</evidence>
<name>A0A7D3XK63_9BACT</name>
<keyword evidence="1" id="KW-1133">Transmembrane helix</keyword>
<dbReference type="SUPFAM" id="SSF47781">
    <property type="entry name" value="RuvA domain 2-like"/>
    <property type="match status" value="3"/>
</dbReference>
<evidence type="ECO:0000256" key="1">
    <source>
        <dbReference type="SAM" id="Phobius"/>
    </source>
</evidence>
<feature type="transmembrane region" description="Helical" evidence="1">
    <location>
        <begin position="21"/>
        <end position="40"/>
    </location>
</feature>
<dbReference type="GO" id="GO:0015627">
    <property type="term" value="C:type II protein secretion system complex"/>
    <property type="evidence" value="ECO:0007669"/>
    <property type="project" value="TreeGrafter"/>
</dbReference>
<accession>A0A7D3XK63</accession>
<dbReference type="AlphaFoldDB" id="A0A7D3XK63"/>
<dbReference type="PANTHER" id="PTHR21180">
    <property type="entry name" value="ENDONUCLEASE/EXONUCLEASE/PHOSPHATASE FAMILY DOMAIN-CONTAINING PROTEIN 1"/>
    <property type="match status" value="1"/>
</dbReference>
<evidence type="ECO:0000313" key="3">
    <source>
        <dbReference type="Proteomes" id="UP000500961"/>
    </source>
</evidence>
<dbReference type="Pfam" id="PF12836">
    <property type="entry name" value="HHH_3"/>
    <property type="match status" value="2"/>
</dbReference>
<keyword evidence="1" id="KW-0472">Membrane</keyword>
<keyword evidence="3" id="KW-1185">Reference proteome</keyword>
<proteinExistence type="predicted"/>
<protein>
    <submittedName>
        <fullName evidence="2">Helix-hairpin-helix domain-containing protein</fullName>
    </submittedName>
</protein>
<organism evidence="2 3">
    <name type="scientific">Tenuifilum thalassicum</name>
    <dbReference type="NCBI Taxonomy" id="2590900"/>
    <lineage>
        <taxon>Bacteria</taxon>
        <taxon>Pseudomonadati</taxon>
        <taxon>Bacteroidota</taxon>
        <taxon>Bacteroidia</taxon>
        <taxon>Bacteroidales</taxon>
        <taxon>Tenuifilaceae</taxon>
        <taxon>Tenuifilum</taxon>
    </lineage>
</organism>
<gene>
    <name evidence="2" type="ORF">FHG85_04365</name>
</gene>
<reference evidence="2 3" key="1">
    <citation type="submission" date="2019-07" db="EMBL/GenBank/DDBJ databases">
        <title>Thalassofilum flectens gen. nov., sp. nov., a novel moderate thermophilic anaerobe from a shallow sea hot spring in Kunashir Island (Russia), representing a new family in the order Bacteroidales, and proposal of Thalassofilacea fam. nov.</title>
        <authorList>
            <person name="Kochetkova T.V."/>
            <person name="Podosokorskaya O.A."/>
            <person name="Novikov A."/>
            <person name="Elcheninov A.G."/>
            <person name="Toshchakov S.V."/>
            <person name="Kublanov I.V."/>
        </authorList>
    </citation>
    <scope>NUCLEOTIDE SEQUENCE [LARGE SCALE GENOMIC DNA]</scope>
    <source>
        <strain evidence="2 3">38-H</strain>
    </source>
</reference>
<sequence>MLRLLNFLKRLLDFTKSEQRGVLTLVIMLSVITYASSVLVKKRYSKPDPLLVEKADSFFASLKYMPKNKGKVDYESKNKATKRKLRKFKSFEFDPNTISLDSLVELGLSPRQAEVVVKYRLNGGQFKTPNDFSKLYVIDSATCARLIPLIKIKEKFGSSIPKEKPSTNTLKIELNVADTLSLVKLKGIGSSFAKRIVKYRNLLGGFYSVNQLLEVYGFTPKNLEQVRSNIYVDSTLVRKISINHATYEQLKAHPYITRYEAKSIVYYRTKKGAIRSLSELWVNKIVPKEKLEKLKHYLEL</sequence>
<dbReference type="EMBL" id="CP041345">
    <property type="protein sequence ID" value="QKG79530.1"/>
    <property type="molecule type" value="Genomic_DNA"/>
</dbReference>
<dbReference type="InterPro" id="IPR051675">
    <property type="entry name" value="Endo/Exo/Phosphatase_dom_1"/>
</dbReference>
<dbReference type="RefSeq" id="WP_173073346.1">
    <property type="nucleotide sequence ID" value="NZ_CP041345.1"/>
</dbReference>
<dbReference type="Proteomes" id="UP000500961">
    <property type="component" value="Chromosome"/>
</dbReference>
<dbReference type="GO" id="GO:0015628">
    <property type="term" value="P:protein secretion by the type II secretion system"/>
    <property type="evidence" value="ECO:0007669"/>
    <property type="project" value="TreeGrafter"/>
</dbReference>
<dbReference type="Gene3D" id="1.10.150.280">
    <property type="entry name" value="AF1531-like domain"/>
    <property type="match status" value="2"/>
</dbReference>
<keyword evidence="1" id="KW-0812">Transmembrane</keyword>
<dbReference type="KEGG" id="ttz:FHG85_04365"/>
<dbReference type="InterPro" id="IPR010994">
    <property type="entry name" value="RuvA_2-like"/>
</dbReference>
<dbReference type="PANTHER" id="PTHR21180:SF32">
    <property type="entry name" value="ENDONUCLEASE_EXONUCLEASE_PHOSPHATASE FAMILY DOMAIN-CONTAINING PROTEIN 1"/>
    <property type="match status" value="1"/>
</dbReference>